<evidence type="ECO:0000313" key="2">
    <source>
        <dbReference type="EMBL" id="SMF97952.1"/>
    </source>
</evidence>
<accession>A0A238GYC2</accession>
<proteinExistence type="predicted"/>
<dbReference type="Proteomes" id="UP000198460">
    <property type="component" value="Unassembled WGS sequence"/>
</dbReference>
<dbReference type="EMBL" id="FXAN01000003">
    <property type="protein sequence ID" value="SMF97952.1"/>
    <property type="molecule type" value="Genomic_DNA"/>
</dbReference>
<reference evidence="2 3" key="1">
    <citation type="submission" date="2017-04" db="EMBL/GenBank/DDBJ databases">
        <authorList>
            <person name="Afonso C.L."/>
            <person name="Miller P.J."/>
            <person name="Scott M.A."/>
            <person name="Spackman E."/>
            <person name="Goraichik I."/>
            <person name="Dimitrov K.M."/>
            <person name="Suarez D.L."/>
            <person name="Swayne D.E."/>
        </authorList>
    </citation>
    <scope>NUCLEOTIDE SEQUENCE [LARGE SCALE GENOMIC DNA]</scope>
    <source>
        <strain evidence="2">LMG 28154</strain>
    </source>
</reference>
<protein>
    <submittedName>
        <fullName evidence="2">Uncharacterized protein</fullName>
    </submittedName>
</protein>
<evidence type="ECO:0000256" key="1">
    <source>
        <dbReference type="SAM" id="MobiDB-lite"/>
    </source>
</evidence>
<evidence type="ECO:0000313" key="3">
    <source>
        <dbReference type="Proteomes" id="UP000198460"/>
    </source>
</evidence>
<feature type="compositionally biased region" description="Basic and acidic residues" evidence="1">
    <location>
        <begin position="37"/>
        <end position="48"/>
    </location>
</feature>
<organism evidence="2 3">
    <name type="scientific">Burkholderia singularis</name>
    <dbReference type="NCBI Taxonomy" id="1503053"/>
    <lineage>
        <taxon>Bacteria</taxon>
        <taxon>Pseudomonadati</taxon>
        <taxon>Pseudomonadota</taxon>
        <taxon>Betaproteobacteria</taxon>
        <taxon>Burkholderiales</taxon>
        <taxon>Burkholderiaceae</taxon>
        <taxon>Burkholderia</taxon>
        <taxon>pseudomallei group</taxon>
    </lineage>
</organism>
<sequence length="64" mass="6707">MQIDALSCCTCERALADRGIHTSRLALAPGGTSGGPRPDDQRIVPDSRDCIGRPRAGLACVTAR</sequence>
<gene>
    <name evidence="2" type="ORF">BSIN_5351</name>
</gene>
<feature type="region of interest" description="Disordered" evidence="1">
    <location>
        <begin position="26"/>
        <end position="48"/>
    </location>
</feature>
<dbReference type="AlphaFoldDB" id="A0A238GYC2"/>
<name>A0A238GYC2_9BURK</name>